<comment type="caution">
    <text evidence="1">The sequence shown here is derived from an EMBL/GenBank/DDBJ whole genome shotgun (WGS) entry which is preliminary data.</text>
</comment>
<dbReference type="SUPFAM" id="SSF53254">
    <property type="entry name" value="Phosphoglycerate mutase-like"/>
    <property type="match status" value="1"/>
</dbReference>
<reference evidence="1 2" key="1">
    <citation type="submission" date="2019-08" db="EMBL/GenBank/DDBJ databases">
        <title>Bacillus genomes from the desert of Cuatro Cienegas, Coahuila.</title>
        <authorList>
            <person name="Olmedo-Alvarez G."/>
        </authorList>
    </citation>
    <scope>NUCLEOTIDE SEQUENCE [LARGE SCALE GENOMIC DNA]</scope>
    <source>
        <strain evidence="1 2">CH446_14T</strain>
    </source>
</reference>
<dbReference type="AlphaFoldDB" id="A0A5D4RK86"/>
<name>A0A5D4RK86_9BACI</name>
<dbReference type="PANTHER" id="PTHR48100">
    <property type="entry name" value="BROAD-SPECIFICITY PHOSPHATASE YOR283W-RELATED"/>
    <property type="match status" value="1"/>
</dbReference>
<dbReference type="InterPro" id="IPR013078">
    <property type="entry name" value="His_Pase_superF_clade-1"/>
</dbReference>
<accession>A0A5D4RK86</accession>
<dbReference type="InterPro" id="IPR050275">
    <property type="entry name" value="PGM_Phosphatase"/>
</dbReference>
<dbReference type="InterPro" id="IPR029033">
    <property type="entry name" value="His_PPase_superfam"/>
</dbReference>
<dbReference type="SMART" id="SM00855">
    <property type="entry name" value="PGAM"/>
    <property type="match status" value="1"/>
</dbReference>
<dbReference type="Pfam" id="PF00300">
    <property type="entry name" value="His_Phos_1"/>
    <property type="match status" value="1"/>
</dbReference>
<dbReference type="Proteomes" id="UP000322139">
    <property type="component" value="Unassembled WGS sequence"/>
</dbReference>
<dbReference type="PANTHER" id="PTHR48100:SF1">
    <property type="entry name" value="HISTIDINE PHOSPHATASE FAMILY PROTEIN-RELATED"/>
    <property type="match status" value="1"/>
</dbReference>
<proteinExistence type="predicted"/>
<dbReference type="Gene3D" id="3.40.50.1240">
    <property type="entry name" value="Phosphoglycerate mutase-like"/>
    <property type="match status" value="1"/>
</dbReference>
<protein>
    <submittedName>
        <fullName evidence="1">Histidine phosphatase family protein</fullName>
    </submittedName>
</protein>
<dbReference type="EMBL" id="VTER01000002">
    <property type="protein sequence ID" value="TYS51229.1"/>
    <property type="molecule type" value="Genomic_DNA"/>
</dbReference>
<evidence type="ECO:0000313" key="1">
    <source>
        <dbReference type="EMBL" id="TYS51229.1"/>
    </source>
</evidence>
<organism evidence="1 2">
    <name type="scientific">Bacillus infantis</name>
    <dbReference type="NCBI Taxonomy" id="324767"/>
    <lineage>
        <taxon>Bacteria</taxon>
        <taxon>Bacillati</taxon>
        <taxon>Bacillota</taxon>
        <taxon>Bacilli</taxon>
        <taxon>Bacillales</taxon>
        <taxon>Bacillaceae</taxon>
        <taxon>Bacillus</taxon>
    </lineage>
</organism>
<dbReference type="GO" id="GO:0005737">
    <property type="term" value="C:cytoplasm"/>
    <property type="evidence" value="ECO:0007669"/>
    <property type="project" value="TreeGrafter"/>
</dbReference>
<dbReference type="RefSeq" id="WP_148973605.1">
    <property type="nucleotide sequence ID" value="NZ_VTER01000002.1"/>
</dbReference>
<evidence type="ECO:0000313" key="2">
    <source>
        <dbReference type="Proteomes" id="UP000322139"/>
    </source>
</evidence>
<gene>
    <name evidence="1" type="ORF">FZD51_04120</name>
</gene>
<dbReference type="GO" id="GO:0016791">
    <property type="term" value="F:phosphatase activity"/>
    <property type="evidence" value="ECO:0007669"/>
    <property type="project" value="TreeGrafter"/>
</dbReference>
<sequence>MELIFIRHGEGEHTLNIPKSLHISDPALTDEGINQAKLLRTQLPLSKDDILVISPLRRTLQTAHYWTEGIMCRKLVNPLVSPRIFPQFPEARTLPCDELLDRQKISDEFPNIQIEEDLHEELWAKGINLLPQPEFNHLAKEFLDWCRQQESQNLYIISHDGTITSYRQFITGDKLTREDFPKETGWFNIKF</sequence>
<dbReference type="CDD" id="cd07067">
    <property type="entry name" value="HP_PGM_like"/>
    <property type="match status" value="1"/>
</dbReference>